<dbReference type="GO" id="GO:0005739">
    <property type="term" value="C:mitochondrion"/>
    <property type="evidence" value="ECO:0007669"/>
    <property type="project" value="TreeGrafter"/>
</dbReference>
<evidence type="ECO:0000256" key="4">
    <source>
        <dbReference type="ARBA" id="ARBA00023062"/>
    </source>
</evidence>
<evidence type="ECO:0000256" key="2">
    <source>
        <dbReference type="ARBA" id="ARBA00012695"/>
    </source>
</evidence>
<feature type="domain" description="Proline dehydrogenase" evidence="5">
    <location>
        <begin position="524"/>
        <end position="848"/>
    </location>
</feature>
<dbReference type="GO" id="GO:0071949">
    <property type="term" value="F:FAD binding"/>
    <property type="evidence" value="ECO:0007669"/>
    <property type="project" value="TreeGrafter"/>
</dbReference>
<evidence type="ECO:0000256" key="1">
    <source>
        <dbReference type="ARBA" id="ARBA00005869"/>
    </source>
</evidence>
<dbReference type="Pfam" id="PF01619">
    <property type="entry name" value="Pro_dh"/>
    <property type="match status" value="1"/>
</dbReference>
<dbReference type="Proteomes" id="UP000830671">
    <property type="component" value="Chromosome 7"/>
</dbReference>
<gene>
    <name evidence="6" type="ORF">CLUP02_13093</name>
</gene>
<evidence type="ECO:0000256" key="3">
    <source>
        <dbReference type="ARBA" id="ARBA00023002"/>
    </source>
</evidence>
<name>A0A9Q8WLE2_9PEZI</name>
<dbReference type="InterPro" id="IPR029041">
    <property type="entry name" value="FAD-linked_oxidoreductase-like"/>
</dbReference>
<evidence type="ECO:0000259" key="5">
    <source>
        <dbReference type="Pfam" id="PF01619"/>
    </source>
</evidence>
<dbReference type="GeneID" id="73347049"/>
<dbReference type="GO" id="GO:0004657">
    <property type="term" value="F:proline dehydrogenase activity"/>
    <property type="evidence" value="ECO:0007669"/>
    <property type="project" value="UniProtKB-EC"/>
</dbReference>
<dbReference type="AlphaFoldDB" id="A0A9Q8WLE2"/>
<evidence type="ECO:0000313" key="6">
    <source>
        <dbReference type="EMBL" id="UQC87576.1"/>
    </source>
</evidence>
<evidence type="ECO:0000313" key="7">
    <source>
        <dbReference type="Proteomes" id="UP000830671"/>
    </source>
</evidence>
<dbReference type="PANTHER" id="PTHR13914:SF30">
    <property type="entry name" value="PROLINE DEHYDROGENASE"/>
    <property type="match status" value="1"/>
</dbReference>
<dbReference type="KEGG" id="clup:CLUP02_13093"/>
<dbReference type="RefSeq" id="XP_049149185.1">
    <property type="nucleotide sequence ID" value="XM_049292039.1"/>
</dbReference>
<dbReference type="InterPro" id="IPR002872">
    <property type="entry name" value="Proline_DH_dom"/>
</dbReference>
<dbReference type="PANTHER" id="PTHR13914">
    <property type="entry name" value="PROLINE OXIDASE"/>
    <property type="match status" value="1"/>
</dbReference>
<dbReference type="EMBL" id="CP019479">
    <property type="protein sequence ID" value="UQC87576.1"/>
    <property type="molecule type" value="Genomic_DNA"/>
</dbReference>
<dbReference type="SUPFAM" id="SSF51730">
    <property type="entry name" value="FAD-linked oxidoreductase"/>
    <property type="match status" value="1"/>
</dbReference>
<reference evidence="6" key="1">
    <citation type="journal article" date="2021" name="Mol. Plant Microbe Interact.">
        <title>Complete Genome Sequence of the Plant-Pathogenic Fungus Colletotrichum lupini.</title>
        <authorList>
            <person name="Baroncelli R."/>
            <person name="Pensec F."/>
            <person name="Da Lio D."/>
            <person name="Boufleur T."/>
            <person name="Vicente I."/>
            <person name="Sarrocco S."/>
            <person name="Picot A."/>
            <person name="Baraldi E."/>
            <person name="Sukno S."/>
            <person name="Thon M."/>
            <person name="Le Floch G."/>
        </authorList>
    </citation>
    <scope>NUCLEOTIDE SEQUENCE</scope>
    <source>
        <strain evidence="6">IMI 504893</strain>
    </source>
</reference>
<dbReference type="GO" id="GO:0010133">
    <property type="term" value="P:L-proline catabolic process to L-glutamate"/>
    <property type="evidence" value="ECO:0007669"/>
    <property type="project" value="TreeGrafter"/>
</dbReference>
<dbReference type="InterPro" id="IPR015659">
    <property type="entry name" value="Proline_oxidase"/>
</dbReference>
<protein>
    <recommendedName>
        <fullName evidence="2">proline dehydrogenase</fullName>
        <ecNumber evidence="2">1.5.5.2</ecNumber>
    </recommendedName>
</protein>
<accession>A0A9Q8WLE2</accession>
<dbReference type="Gene3D" id="3.20.20.220">
    <property type="match status" value="1"/>
</dbReference>
<dbReference type="EC" id="1.5.5.2" evidence="2"/>
<keyword evidence="4" id="KW-0642">Proline metabolism</keyword>
<organism evidence="6 7">
    <name type="scientific">Colletotrichum lupini</name>
    <dbReference type="NCBI Taxonomy" id="145971"/>
    <lineage>
        <taxon>Eukaryota</taxon>
        <taxon>Fungi</taxon>
        <taxon>Dikarya</taxon>
        <taxon>Ascomycota</taxon>
        <taxon>Pezizomycotina</taxon>
        <taxon>Sordariomycetes</taxon>
        <taxon>Hypocreomycetidae</taxon>
        <taxon>Glomerellales</taxon>
        <taxon>Glomerellaceae</taxon>
        <taxon>Colletotrichum</taxon>
        <taxon>Colletotrichum acutatum species complex</taxon>
    </lineage>
</organism>
<comment type="similarity">
    <text evidence="1">Belongs to the proline oxidase family.</text>
</comment>
<sequence>MPEYANENHKTQLGTDYPSSIDPTMAERPQMTLAESLSFGQKPSEARLSIPTPARIPLAGLIGFGIGTTLGLAHGGRIAQLRFRAEHAHKMPTTTTGWYLYHKSKNYHTMYGGLREGLTMGARLSFWTLMAFGLESTIDRYRGQSDLISTVSASLTVAGTFSLWSRSTPSHAGASRTARYGLLFGLVYGGLQDAVGLARGRPIGYVESLRRRFGSGKTPKADQPQSGEGIRMLLRRPNQYGLAGPMPRETETVYHRTSPQYPTPARNVRVAEYPGRIETILMEPNRTAITGQGHSPMGGFANCSASSPGSVQTLRLRFRLQSAISLRHKTSTNNSSSWPLTLAYLRLRYSPVVEYTGMFAPTQQYSIALRRRPLHAAFLSSASRAGFRQHGSFPPMSTLERSIHLSTRRPLLNNQLLDADTTPTHLALERKTPSSTIISSSPPSMGPPKPLSILPLNVIVRSLLTSTISSSPTLLPPSLWLMSVLAHATNPLLNPDKNPLLRFFLKKTFYAQFCAGETPAEVGRTIKGLKDIGFSGVILGYAKEVALTNAQKKELGACSQGKIAEECIRNEIIPWATGTLKTVQLAEPGDFVALKFTGAGRQALDSLAERLPRSAALTDAINSVCSLASERGVRLLFDAEQASLQPVIDDWTMEYMRKYNTAPRQALVYGTYQAYLKSTPETLSRHLRVAREEGFTLGVKLVRGAYIGTDPRHLIHETKEGTDACYDGIAESLLKKQWGNVLQGDLRMPSISLIIASHNAESVRLARKICIDGEACTEVVFAQLQGMADEVSCELVCPTGSGNMRERKRAESRAIEAYKYLVWGSTGECMKYLLRRAHENRDAVQRTRSGRNAMFSELVRRMKSSIGVSV</sequence>
<keyword evidence="3" id="KW-0560">Oxidoreductase</keyword>
<keyword evidence="7" id="KW-1185">Reference proteome</keyword>
<proteinExistence type="inferred from homology"/>